<dbReference type="EMBL" id="FNIJ01000004">
    <property type="protein sequence ID" value="SDN61981.1"/>
    <property type="molecule type" value="Genomic_DNA"/>
</dbReference>
<dbReference type="Pfam" id="PF11354">
    <property type="entry name" value="DUF3156"/>
    <property type="match status" value="1"/>
</dbReference>
<proteinExistence type="predicted"/>
<dbReference type="RefSeq" id="WP_084314314.1">
    <property type="nucleotide sequence ID" value="NZ_FNIJ01000004.1"/>
</dbReference>
<dbReference type="OrthoDB" id="8590098at2"/>
<dbReference type="Proteomes" id="UP000242957">
    <property type="component" value="Unassembled WGS sequence"/>
</dbReference>
<evidence type="ECO:0008006" key="3">
    <source>
        <dbReference type="Google" id="ProtNLM"/>
    </source>
</evidence>
<dbReference type="AlphaFoldDB" id="A0A1H0CWG6"/>
<dbReference type="InterPro" id="IPR021500">
    <property type="entry name" value="DUF3156"/>
</dbReference>
<keyword evidence="2" id="KW-1185">Reference proteome</keyword>
<gene>
    <name evidence="1" type="ORF">SAMN05216193_10441</name>
</gene>
<evidence type="ECO:0000313" key="1">
    <source>
        <dbReference type="EMBL" id="SDN61981.1"/>
    </source>
</evidence>
<accession>A0A1H0CWG6</accession>
<evidence type="ECO:0000313" key="2">
    <source>
        <dbReference type="Proteomes" id="UP000242957"/>
    </source>
</evidence>
<reference evidence="2" key="1">
    <citation type="submission" date="2016-10" db="EMBL/GenBank/DDBJ databases">
        <authorList>
            <person name="Varghese N."/>
            <person name="Submissions S."/>
        </authorList>
    </citation>
    <scope>NUCLEOTIDE SEQUENCE [LARGE SCALE GENOMIC DNA]</scope>
    <source>
        <strain evidence="2">JCM 21621</strain>
    </source>
</reference>
<protein>
    <recommendedName>
        <fullName evidence="3">DUF3156 family protein</fullName>
    </recommendedName>
</protein>
<dbReference type="STRING" id="198616.SAMN05216193_10441"/>
<name>A0A1H0CWG6_9PSED</name>
<sequence>MFRKLSETFRNAPSGYRPGATLAQVRRNLAGMRFDELEPARGRFSTVDGELAFEVRELPQSQFLMHLVLSEFVLQVPAARQGELRFECAHSGALRRRGIVCWQRAGDPLAGARIIERLIDSTELREVLLPLDFRRLTLERGKGGWTVRLEHMGASEVVNRMPSFRRYIRLDRDQRFYLLATLARLQRLLGDV</sequence>
<organism evidence="1 2">
    <name type="scientific">Pseudomonas jinjuensis</name>
    <dbReference type="NCBI Taxonomy" id="198616"/>
    <lineage>
        <taxon>Bacteria</taxon>
        <taxon>Pseudomonadati</taxon>
        <taxon>Pseudomonadota</taxon>
        <taxon>Gammaproteobacteria</taxon>
        <taxon>Pseudomonadales</taxon>
        <taxon>Pseudomonadaceae</taxon>
        <taxon>Pseudomonas</taxon>
    </lineage>
</organism>